<dbReference type="SUPFAM" id="SSF144000">
    <property type="entry name" value="Oxysterol-binding protein-like"/>
    <property type="match status" value="1"/>
</dbReference>
<feature type="compositionally biased region" description="Polar residues" evidence="2">
    <location>
        <begin position="498"/>
        <end position="508"/>
    </location>
</feature>
<evidence type="ECO:0000313" key="4">
    <source>
        <dbReference type="Proteomes" id="UP001152607"/>
    </source>
</evidence>
<feature type="region of interest" description="Disordered" evidence="2">
    <location>
        <begin position="118"/>
        <end position="137"/>
    </location>
</feature>
<sequence length="528" mass="58261">MPSQQQPSPPTTPSRSTLKEFLASIATIQGDLSNITAPPFVLGSYSTTELPQYWGDHPNLFVAPAQEPDAGKRAALVLKWFLGSLRNQQYAGRDPSDGVKKPLNAFLGEIFMGKWDASSIPSPNNDNGGENPGDNETTLISEQVSHHPPVTACRLSNAAHGIHATGFTQQEITFSGTVSIKQKGYAILHIDRFDEDFLIPVPNVKVRGILSGAPYPELVGTYSIVSSSGFVAEVKFEGKGFLGGGTKNGFDAKVYKINSSNVEDSGERELIYTATGQWNSRFSIVSTQTGKEIDAFDAASAPSRPITVVPRDEQDPWESRRAWGGVIDALNRGDMQGTVAAKSRVEEGQRGMRRAEKEKKETWKQVFFRKEQRDERFERLVKADRHASFNVDPQGGIWMVDIDMVVKGGERKFHEGVAPDGSRCMKNDKSDGDDHEDLRSERREEVVRQRQPSNEIKVGDSESVSSRSRSRKDSKQEADRKGSRDLSSSSSSLPSSPTTIGGVTHINSQLENIQIEEMLRNKYSSARR</sequence>
<evidence type="ECO:0000256" key="2">
    <source>
        <dbReference type="SAM" id="MobiDB-lite"/>
    </source>
</evidence>
<name>A0A9W4U3T2_9PLEO</name>
<dbReference type="Pfam" id="PF01237">
    <property type="entry name" value="Oxysterol_BP"/>
    <property type="match status" value="1"/>
</dbReference>
<evidence type="ECO:0000313" key="3">
    <source>
        <dbReference type="EMBL" id="CAI6275784.1"/>
    </source>
</evidence>
<proteinExistence type="inferred from homology"/>
<feature type="compositionally biased region" description="Low complexity" evidence="2">
    <location>
        <begin position="123"/>
        <end position="136"/>
    </location>
</feature>
<dbReference type="Gene3D" id="3.30.70.3490">
    <property type="match status" value="1"/>
</dbReference>
<dbReference type="PANTHER" id="PTHR10972:SF92">
    <property type="entry name" value="OXYSTEROL BINDING PROTEIN"/>
    <property type="match status" value="1"/>
</dbReference>
<dbReference type="GO" id="GO:0016020">
    <property type="term" value="C:membrane"/>
    <property type="evidence" value="ECO:0007669"/>
    <property type="project" value="TreeGrafter"/>
</dbReference>
<comment type="caution">
    <text evidence="3">The sequence shown here is derived from an EMBL/GenBank/DDBJ whole genome shotgun (WGS) entry which is preliminary data.</text>
</comment>
<keyword evidence="4" id="KW-1185">Reference proteome</keyword>
<dbReference type="Gene3D" id="1.10.287.2720">
    <property type="match status" value="1"/>
</dbReference>
<dbReference type="InterPro" id="IPR037239">
    <property type="entry name" value="OSBP_sf"/>
</dbReference>
<feature type="compositionally biased region" description="Basic and acidic residues" evidence="2">
    <location>
        <begin position="471"/>
        <end position="484"/>
    </location>
</feature>
<feature type="region of interest" description="Disordered" evidence="2">
    <location>
        <begin position="413"/>
        <end position="508"/>
    </location>
</feature>
<dbReference type="EMBL" id="CAOQHR010000001">
    <property type="protein sequence ID" value="CAI6275784.1"/>
    <property type="molecule type" value="Genomic_DNA"/>
</dbReference>
<gene>
    <name evidence="3" type="ORF">PDIGIT_LOCUS1909</name>
</gene>
<feature type="compositionally biased region" description="Basic and acidic residues" evidence="2">
    <location>
        <begin position="413"/>
        <end position="448"/>
    </location>
</feature>
<dbReference type="Proteomes" id="UP001152607">
    <property type="component" value="Unassembled WGS sequence"/>
</dbReference>
<dbReference type="AlphaFoldDB" id="A0A9W4U3T2"/>
<dbReference type="GO" id="GO:0008142">
    <property type="term" value="F:oxysterol binding"/>
    <property type="evidence" value="ECO:0007669"/>
    <property type="project" value="TreeGrafter"/>
</dbReference>
<dbReference type="Gene3D" id="2.40.160.120">
    <property type="match status" value="1"/>
</dbReference>
<dbReference type="InterPro" id="IPR000648">
    <property type="entry name" value="Oxysterol-bd"/>
</dbReference>
<dbReference type="PANTHER" id="PTHR10972">
    <property type="entry name" value="OXYSTEROL-BINDING PROTEIN-RELATED"/>
    <property type="match status" value="1"/>
</dbReference>
<protein>
    <recommendedName>
        <fullName evidence="5">Oxysterol-binding protein</fullName>
    </recommendedName>
</protein>
<reference evidence="3" key="1">
    <citation type="submission" date="2023-01" db="EMBL/GenBank/DDBJ databases">
        <authorList>
            <person name="Van Ghelder C."/>
            <person name="Rancurel C."/>
        </authorList>
    </citation>
    <scope>NUCLEOTIDE SEQUENCE</scope>
    <source>
        <strain evidence="3">CNCM I-4278</strain>
    </source>
</reference>
<evidence type="ECO:0000256" key="1">
    <source>
        <dbReference type="ARBA" id="ARBA00008842"/>
    </source>
</evidence>
<dbReference type="OrthoDB" id="14833at2759"/>
<accession>A0A9W4U3T2</accession>
<evidence type="ECO:0008006" key="5">
    <source>
        <dbReference type="Google" id="ProtNLM"/>
    </source>
</evidence>
<comment type="similarity">
    <text evidence="1">Belongs to the OSBP family.</text>
</comment>
<feature type="compositionally biased region" description="Low complexity" evidence="2">
    <location>
        <begin position="486"/>
        <end position="497"/>
    </location>
</feature>
<organism evidence="3 4">
    <name type="scientific">Periconia digitata</name>
    <dbReference type="NCBI Taxonomy" id="1303443"/>
    <lineage>
        <taxon>Eukaryota</taxon>
        <taxon>Fungi</taxon>
        <taxon>Dikarya</taxon>
        <taxon>Ascomycota</taxon>
        <taxon>Pezizomycotina</taxon>
        <taxon>Dothideomycetes</taxon>
        <taxon>Pleosporomycetidae</taxon>
        <taxon>Pleosporales</taxon>
        <taxon>Massarineae</taxon>
        <taxon>Periconiaceae</taxon>
        <taxon>Periconia</taxon>
    </lineage>
</organism>
<dbReference type="GO" id="GO:0005829">
    <property type="term" value="C:cytosol"/>
    <property type="evidence" value="ECO:0007669"/>
    <property type="project" value="TreeGrafter"/>
</dbReference>